<evidence type="ECO:0000256" key="1">
    <source>
        <dbReference type="SAM" id="MobiDB-lite"/>
    </source>
</evidence>
<organism evidence="2 3">
    <name type="scientific">Calocera viscosa (strain TUFC12733)</name>
    <dbReference type="NCBI Taxonomy" id="1330018"/>
    <lineage>
        <taxon>Eukaryota</taxon>
        <taxon>Fungi</taxon>
        <taxon>Dikarya</taxon>
        <taxon>Basidiomycota</taxon>
        <taxon>Agaricomycotina</taxon>
        <taxon>Dacrymycetes</taxon>
        <taxon>Dacrymycetales</taxon>
        <taxon>Dacrymycetaceae</taxon>
        <taxon>Calocera</taxon>
    </lineage>
</organism>
<dbReference type="OrthoDB" id="16464at2759"/>
<dbReference type="Gene3D" id="3.40.50.720">
    <property type="entry name" value="NAD(P)-binding Rossmann-like Domain"/>
    <property type="match status" value="1"/>
</dbReference>
<accession>A0A167Q3N8</accession>
<sequence length="441" mass="49631">MSASRPNVLIVGGLTSVSRQFAQSLFPANGPPLVDRLRIVDKYMVNPPTTYVGPVSIFPQLVQRPEVQYSQNNLTLPERLATVFEPPDNGRPWDLVFDFLGELTYEASERTQIIQTYKASVNCALEAARRGNVKAYVRLTFGFYHSSSDHLHREDEILEPDGVRGMWWHETLRSLAGIPNLPLVIIRAGIPYGPYCSYGVVTQRILLGEVYRYKQRKMRYIWSPQLRLNTVHTDDISGACWEAAMWMTRVGRNTALAQAGVPMYYANDPERFPSGLPAVVPPNQTPRAALFNLVDASDSTQLSVGQAIASVYGIALGFRNVPRGVDPEALAGDINIWHGEVWWNLCQMNNPPIEYPPMNTYVEPHDLTDQASAWDGSKFFQIVHYRLRRPQLTSQSIAEIISLFKREGVFPVVNGVDPAAGDDDDDDDEEEEEEEEEEESD</sequence>
<dbReference type="EMBL" id="KV417272">
    <property type="protein sequence ID" value="KZO99380.1"/>
    <property type="molecule type" value="Genomic_DNA"/>
</dbReference>
<dbReference type="STRING" id="1330018.A0A167Q3N8"/>
<feature type="region of interest" description="Disordered" evidence="1">
    <location>
        <begin position="414"/>
        <end position="441"/>
    </location>
</feature>
<dbReference type="InterPro" id="IPR036291">
    <property type="entry name" value="NAD(P)-bd_dom_sf"/>
</dbReference>
<proteinExistence type="predicted"/>
<dbReference type="SUPFAM" id="SSF51735">
    <property type="entry name" value="NAD(P)-binding Rossmann-fold domains"/>
    <property type="match status" value="1"/>
</dbReference>
<evidence type="ECO:0008006" key="4">
    <source>
        <dbReference type="Google" id="ProtNLM"/>
    </source>
</evidence>
<gene>
    <name evidence="2" type="ORF">CALVIDRAFT_379332</name>
</gene>
<evidence type="ECO:0000313" key="3">
    <source>
        <dbReference type="Proteomes" id="UP000076738"/>
    </source>
</evidence>
<evidence type="ECO:0000313" key="2">
    <source>
        <dbReference type="EMBL" id="KZO99380.1"/>
    </source>
</evidence>
<protein>
    <recommendedName>
        <fullName evidence="4">NAD(P)-binding protein</fullName>
    </recommendedName>
</protein>
<feature type="compositionally biased region" description="Acidic residues" evidence="1">
    <location>
        <begin position="420"/>
        <end position="441"/>
    </location>
</feature>
<dbReference type="Proteomes" id="UP000076738">
    <property type="component" value="Unassembled WGS sequence"/>
</dbReference>
<reference evidence="2 3" key="1">
    <citation type="journal article" date="2016" name="Mol. Biol. Evol.">
        <title>Comparative Genomics of Early-Diverging Mushroom-Forming Fungi Provides Insights into the Origins of Lignocellulose Decay Capabilities.</title>
        <authorList>
            <person name="Nagy L.G."/>
            <person name="Riley R."/>
            <person name="Tritt A."/>
            <person name="Adam C."/>
            <person name="Daum C."/>
            <person name="Floudas D."/>
            <person name="Sun H."/>
            <person name="Yadav J.S."/>
            <person name="Pangilinan J."/>
            <person name="Larsson K.H."/>
            <person name="Matsuura K."/>
            <person name="Barry K."/>
            <person name="Labutti K."/>
            <person name="Kuo R."/>
            <person name="Ohm R.A."/>
            <person name="Bhattacharya S.S."/>
            <person name="Shirouzu T."/>
            <person name="Yoshinaga Y."/>
            <person name="Martin F.M."/>
            <person name="Grigoriev I.V."/>
            <person name="Hibbett D.S."/>
        </authorList>
    </citation>
    <scope>NUCLEOTIDE SEQUENCE [LARGE SCALE GENOMIC DNA]</scope>
    <source>
        <strain evidence="2 3">TUFC12733</strain>
    </source>
</reference>
<dbReference type="AlphaFoldDB" id="A0A167Q3N8"/>
<keyword evidence="3" id="KW-1185">Reference proteome</keyword>
<name>A0A167Q3N8_CALVF</name>